<evidence type="ECO:0000256" key="15">
    <source>
        <dbReference type="HAMAP-Rule" id="MF_00283"/>
    </source>
</evidence>
<organism evidence="20 21">
    <name type="scientific">Chitinophaga skermanii</name>
    <dbReference type="NCBI Taxonomy" id="331697"/>
    <lineage>
        <taxon>Bacteria</taxon>
        <taxon>Pseudomonadati</taxon>
        <taxon>Bacteroidota</taxon>
        <taxon>Chitinophagia</taxon>
        <taxon>Chitinophagales</taxon>
        <taxon>Chitinophagaceae</taxon>
        <taxon>Chitinophaga</taxon>
    </lineage>
</organism>
<dbReference type="PANTHER" id="PTHR10947">
    <property type="entry name" value="PHENYLALANYL-TRNA SYNTHETASE BETA CHAIN AND LEUCINE-RICH REPEAT-CONTAINING PROTEIN 47"/>
    <property type="match status" value="1"/>
</dbReference>
<dbReference type="Gene3D" id="3.30.56.10">
    <property type="match status" value="2"/>
</dbReference>
<dbReference type="InterPro" id="IPR002547">
    <property type="entry name" value="tRNA-bd_dom"/>
</dbReference>
<evidence type="ECO:0000256" key="11">
    <source>
        <dbReference type="ARBA" id="ARBA00022884"/>
    </source>
</evidence>
<sequence length="811" mass="88503">MTISYNWLCDYLPVKPTPEELSVILTSIGLEVESLEKFESVKGSLAGLVIGEVLSVEKHPNADKLNLTKVNIGSGEPLAIVCGAPNVAAGQKVVVAPIGTTIYPASGEPLTMKKAKIRGEESNGMICAEDEVGLGASHAGIMVLDPALVPGTPAADIFQPAQDYIFEIGLTPNHMDAMSHMGVARDICSYLSNHNDENKSYRVVAPAFTAGTTASTPLHIDIVVENEAACPRYCGTTITGVTVTESPKWLKDKLQAIGIRAINNIVDITNFVLHETGQPLHAFDAAKVKGNTIRVKNLPTGTPFVTLDEKERTLDEGDLMICDGDSTPLCIAGVFGGFNSGVKESTTTIFLESALFAAGGIRRTSLRHGLRTDAAVRFEKGVDISNVKFALERAAALICELGGGQMAAGVTDVYPVPKAKVEVSVTFAYINKLSGHTYEPAKVIRILEALGFEVLENDGATLKLSVPYHKTDISIPADIVEEVLRIDGLNNVPIPTTISIAPSIAANPDRERVKEKIADYLAGNGFNEIFTNSITNSQYFTPEVQATTVKMINSLTNELDVLRPSMLETGLERITFNLNRKNDDLLFFEFGKTYLQKAVGDYVETHHLALYLTGNKLPETYMYKAQPVDFYFLKGYVINILTQLGLGNMSWAEATHADLQQPYEIKVKNKVVAVLGSVSAAKLKAFDIKPAVWYADIYWDEVISLLQKTEKFYVEIPKFPAVRRDLALVLDRSVSFAAVEAATKAVKSNLLQQINLFDVFESEKLGANKKSYAVSFTFLDTQKTLTDKEIDAVMDKLVKTYETQLQAIIRK</sequence>
<reference evidence="20 21" key="1">
    <citation type="submission" date="2018-06" db="EMBL/GenBank/DDBJ databases">
        <title>Genomic Encyclopedia of Archaeal and Bacterial Type Strains, Phase II (KMG-II): from individual species to whole genera.</title>
        <authorList>
            <person name="Goeker M."/>
        </authorList>
    </citation>
    <scope>NUCLEOTIDE SEQUENCE [LARGE SCALE GENOMIC DNA]</scope>
    <source>
        <strain evidence="20 21">DSM 23857</strain>
    </source>
</reference>
<feature type="domain" description="TRNA-binding" evidence="17">
    <location>
        <begin position="42"/>
        <end position="155"/>
    </location>
</feature>
<dbReference type="EMBL" id="QLLL01000001">
    <property type="protein sequence ID" value="RAJ10778.1"/>
    <property type="molecule type" value="Genomic_DNA"/>
</dbReference>
<dbReference type="RefSeq" id="WP_111595906.1">
    <property type="nucleotide sequence ID" value="NZ_QLLL01000001.1"/>
</dbReference>
<dbReference type="GO" id="GO:0000287">
    <property type="term" value="F:magnesium ion binding"/>
    <property type="evidence" value="ECO:0007669"/>
    <property type="project" value="UniProtKB-UniRule"/>
</dbReference>
<keyword evidence="9 15" id="KW-0067">ATP-binding</keyword>
<feature type="binding site" evidence="15">
    <location>
        <position position="481"/>
    </location>
    <ligand>
        <name>Mg(2+)</name>
        <dbReference type="ChEBI" id="CHEBI:18420"/>
        <note>shared with alpha subunit</note>
    </ligand>
</feature>
<dbReference type="SMART" id="SM00896">
    <property type="entry name" value="FDX-ACB"/>
    <property type="match status" value="1"/>
</dbReference>
<evidence type="ECO:0000313" key="21">
    <source>
        <dbReference type="Proteomes" id="UP000249547"/>
    </source>
</evidence>
<dbReference type="InterPro" id="IPR009061">
    <property type="entry name" value="DNA-bd_dom_put_sf"/>
</dbReference>
<dbReference type="Gene3D" id="2.40.50.140">
    <property type="entry name" value="Nucleic acid-binding proteins"/>
    <property type="match status" value="1"/>
</dbReference>
<evidence type="ECO:0000256" key="5">
    <source>
        <dbReference type="ARBA" id="ARBA00022555"/>
    </source>
</evidence>
<keyword evidence="7 15" id="KW-0479">Metal-binding</keyword>
<comment type="catalytic activity">
    <reaction evidence="14 15">
        <text>tRNA(Phe) + L-phenylalanine + ATP = L-phenylalanyl-tRNA(Phe) + AMP + diphosphate + H(+)</text>
        <dbReference type="Rhea" id="RHEA:19413"/>
        <dbReference type="Rhea" id="RHEA-COMP:9668"/>
        <dbReference type="Rhea" id="RHEA-COMP:9699"/>
        <dbReference type="ChEBI" id="CHEBI:15378"/>
        <dbReference type="ChEBI" id="CHEBI:30616"/>
        <dbReference type="ChEBI" id="CHEBI:33019"/>
        <dbReference type="ChEBI" id="CHEBI:58095"/>
        <dbReference type="ChEBI" id="CHEBI:78442"/>
        <dbReference type="ChEBI" id="CHEBI:78531"/>
        <dbReference type="ChEBI" id="CHEBI:456215"/>
        <dbReference type="EC" id="6.1.1.20"/>
    </reaction>
</comment>
<dbReference type="OrthoDB" id="9805455at2"/>
<dbReference type="InterPro" id="IPR005147">
    <property type="entry name" value="tRNA_synthase_B5-dom"/>
</dbReference>
<dbReference type="Pfam" id="PF01588">
    <property type="entry name" value="tRNA_bind"/>
    <property type="match status" value="1"/>
</dbReference>
<dbReference type="GO" id="GO:0005524">
    <property type="term" value="F:ATP binding"/>
    <property type="evidence" value="ECO:0007669"/>
    <property type="project" value="UniProtKB-UniRule"/>
</dbReference>
<dbReference type="PANTHER" id="PTHR10947:SF0">
    <property type="entry name" value="PHENYLALANINE--TRNA LIGASE BETA SUBUNIT"/>
    <property type="match status" value="1"/>
</dbReference>
<accession>A0A327R3Z8</accession>
<evidence type="ECO:0000256" key="10">
    <source>
        <dbReference type="ARBA" id="ARBA00022842"/>
    </source>
</evidence>
<dbReference type="PROSITE" id="PS50886">
    <property type="entry name" value="TRBD"/>
    <property type="match status" value="1"/>
</dbReference>
<keyword evidence="12 15" id="KW-0648">Protein biosynthesis</keyword>
<dbReference type="AlphaFoldDB" id="A0A327R3Z8"/>
<dbReference type="Proteomes" id="UP000249547">
    <property type="component" value="Unassembled WGS sequence"/>
</dbReference>
<dbReference type="InterPro" id="IPR041616">
    <property type="entry name" value="PheRS_beta_core"/>
</dbReference>
<dbReference type="CDD" id="cd02796">
    <property type="entry name" value="tRNA_bind_bactPheRS"/>
    <property type="match status" value="1"/>
</dbReference>
<comment type="subunit">
    <text evidence="3 15">Tetramer of two alpha and two beta subunits.</text>
</comment>
<comment type="caution">
    <text evidence="20">The sequence shown here is derived from an EMBL/GenBank/DDBJ whole genome shotgun (WGS) entry which is preliminary data.</text>
</comment>
<dbReference type="GO" id="GO:0000049">
    <property type="term" value="F:tRNA binding"/>
    <property type="evidence" value="ECO:0007669"/>
    <property type="project" value="UniProtKB-UniRule"/>
</dbReference>
<evidence type="ECO:0000256" key="12">
    <source>
        <dbReference type="ARBA" id="ARBA00022917"/>
    </source>
</evidence>
<dbReference type="Pfam" id="PF03484">
    <property type="entry name" value="B5"/>
    <property type="match status" value="1"/>
</dbReference>
<dbReference type="PROSITE" id="PS51483">
    <property type="entry name" value="B5"/>
    <property type="match status" value="1"/>
</dbReference>
<dbReference type="Pfam" id="PF17759">
    <property type="entry name" value="tRNA_synthFbeta"/>
    <property type="match status" value="1"/>
</dbReference>
<dbReference type="InterPro" id="IPR005146">
    <property type="entry name" value="B3/B4_tRNA-bd"/>
</dbReference>
<evidence type="ECO:0000256" key="4">
    <source>
        <dbReference type="ARBA" id="ARBA00022490"/>
    </source>
</evidence>
<comment type="cofactor">
    <cofactor evidence="15">
        <name>Mg(2+)</name>
        <dbReference type="ChEBI" id="CHEBI:18420"/>
    </cofactor>
    <text evidence="15">Binds 2 magnesium ions per tetramer.</text>
</comment>
<dbReference type="InterPro" id="IPR020825">
    <property type="entry name" value="Phe-tRNA_synthase-like_B3/B4"/>
</dbReference>
<dbReference type="InterPro" id="IPR036690">
    <property type="entry name" value="Fdx_antiC-bd_sf"/>
</dbReference>
<dbReference type="Gene3D" id="3.30.930.10">
    <property type="entry name" value="Bira Bifunctional Protein, Domain 2"/>
    <property type="match status" value="1"/>
</dbReference>
<evidence type="ECO:0000259" key="19">
    <source>
        <dbReference type="PROSITE" id="PS51483"/>
    </source>
</evidence>
<keyword evidence="6 15" id="KW-0436">Ligase</keyword>
<keyword evidence="13 15" id="KW-0030">Aminoacyl-tRNA synthetase</keyword>
<dbReference type="InterPro" id="IPR045864">
    <property type="entry name" value="aa-tRNA-synth_II/BPL/LPL"/>
</dbReference>
<dbReference type="SMART" id="SM00874">
    <property type="entry name" value="B5"/>
    <property type="match status" value="1"/>
</dbReference>
<dbReference type="Gene3D" id="3.30.70.380">
    <property type="entry name" value="Ferrodoxin-fold anticodon-binding domain"/>
    <property type="match status" value="1"/>
</dbReference>
<evidence type="ECO:0000256" key="7">
    <source>
        <dbReference type="ARBA" id="ARBA00022723"/>
    </source>
</evidence>
<dbReference type="SUPFAM" id="SSF50249">
    <property type="entry name" value="Nucleic acid-binding proteins"/>
    <property type="match status" value="1"/>
</dbReference>
<feature type="binding site" evidence="15">
    <location>
        <position position="482"/>
    </location>
    <ligand>
        <name>Mg(2+)</name>
        <dbReference type="ChEBI" id="CHEBI:18420"/>
        <note>shared with alpha subunit</note>
    </ligand>
</feature>
<gene>
    <name evidence="15" type="primary">pheT</name>
    <name evidence="20" type="ORF">LX64_00385</name>
</gene>
<dbReference type="FunFam" id="2.40.50.140:FF:000045">
    <property type="entry name" value="Phenylalanine--tRNA ligase beta subunit"/>
    <property type="match status" value="1"/>
</dbReference>
<evidence type="ECO:0000313" key="20">
    <source>
        <dbReference type="EMBL" id="RAJ10778.1"/>
    </source>
</evidence>
<dbReference type="InterPro" id="IPR012340">
    <property type="entry name" value="NA-bd_OB-fold"/>
</dbReference>
<evidence type="ECO:0000256" key="2">
    <source>
        <dbReference type="ARBA" id="ARBA00008653"/>
    </source>
</evidence>
<dbReference type="NCBIfam" id="NF045760">
    <property type="entry name" value="YtpR"/>
    <property type="match status" value="1"/>
</dbReference>
<dbReference type="SUPFAM" id="SSF55681">
    <property type="entry name" value="Class II aaRS and biotin synthetases"/>
    <property type="match status" value="1"/>
</dbReference>
<dbReference type="GO" id="GO:0009328">
    <property type="term" value="C:phenylalanine-tRNA ligase complex"/>
    <property type="evidence" value="ECO:0007669"/>
    <property type="project" value="TreeGrafter"/>
</dbReference>
<name>A0A327R3Z8_9BACT</name>
<keyword evidence="21" id="KW-1185">Reference proteome</keyword>
<keyword evidence="5 16" id="KW-0820">tRNA-binding</keyword>
<keyword evidence="4 15" id="KW-0963">Cytoplasm</keyword>
<dbReference type="NCBIfam" id="TIGR00472">
    <property type="entry name" value="pheT_bact"/>
    <property type="match status" value="1"/>
</dbReference>
<protein>
    <recommendedName>
        <fullName evidence="15">Phenylalanine--tRNA ligase beta subunit</fullName>
        <ecNumber evidence="15">6.1.1.20</ecNumber>
    </recommendedName>
    <alternativeName>
        <fullName evidence="15">Phenylalanyl-tRNA synthetase beta subunit</fullName>
        <shortName evidence="15">PheRS</shortName>
    </alternativeName>
</protein>
<dbReference type="CDD" id="cd00769">
    <property type="entry name" value="PheRS_beta_core"/>
    <property type="match status" value="1"/>
</dbReference>
<keyword evidence="11 16" id="KW-0694">RNA-binding</keyword>
<dbReference type="Gene3D" id="3.50.40.10">
    <property type="entry name" value="Phenylalanyl-trna Synthetase, Chain B, domain 3"/>
    <property type="match status" value="1"/>
</dbReference>
<evidence type="ECO:0000256" key="8">
    <source>
        <dbReference type="ARBA" id="ARBA00022741"/>
    </source>
</evidence>
<dbReference type="SUPFAM" id="SSF46955">
    <property type="entry name" value="Putative DNA-binding domain"/>
    <property type="match status" value="1"/>
</dbReference>
<evidence type="ECO:0000256" key="16">
    <source>
        <dbReference type="PROSITE-ProRule" id="PRU00209"/>
    </source>
</evidence>
<dbReference type="InterPro" id="IPR033714">
    <property type="entry name" value="tRNA_bind_bactPheRS"/>
</dbReference>
<dbReference type="Pfam" id="PF03147">
    <property type="entry name" value="FDX-ACB"/>
    <property type="match status" value="1"/>
</dbReference>
<dbReference type="GO" id="GO:0006432">
    <property type="term" value="P:phenylalanyl-tRNA aminoacylation"/>
    <property type="evidence" value="ECO:0007669"/>
    <property type="project" value="UniProtKB-UniRule"/>
</dbReference>
<dbReference type="FunFam" id="3.30.70.380:FF:000001">
    <property type="entry name" value="Phenylalanine--tRNA ligase beta subunit"/>
    <property type="match status" value="1"/>
</dbReference>
<dbReference type="PROSITE" id="PS51447">
    <property type="entry name" value="FDX_ACB"/>
    <property type="match status" value="1"/>
</dbReference>
<comment type="similarity">
    <text evidence="2 15">Belongs to the phenylalanyl-tRNA synthetase beta subunit family. Type 1 subfamily.</text>
</comment>
<dbReference type="Pfam" id="PF03483">
    <property type="entry name" value="B3_4"/>
    <property type="match status" value="1"/>
</dbReference>
<dbReference type="InterPro" id="IPR005121">
    <property type="entry name" value="Fdx_antiC-bd"/>
</dbReference>
<keyword evidence="8 15" id="KW-0547">Nucleotide-binding</keyword>
<proteinExistence type="inferred from homology"/>
<evidence type="ECO:0000256" key="6">
    <source>
        <dbReference type="ARBA" id="ARBA00022598"/>
    </source>
</evidence>
<dbReference type="SUPFAM" id="SSF56037">
    <property type="entry name" value="PheT/TilS domain"/>
    <property type="match status" value="1"/>
</dbReference>
<dbReference type="SUPFAM" id="SSF54991">
    <property type="entry name" value="Anticodon-binding domain of PheRS"/>
    <property type="match status" value="1"/>
</dbReference>
<feature type="binding site" evidence="15">
    <location>
        <position position="478"/>
    </location>
    <ligand>
        <name>Mg(2+)</name>
        <dbReference type="ChEBI" id="CHEBI:18420"/>
        <note>shared with alpha subunit</note>
    </ligand>
</feature>
<keyword evidence="10 15" id="KW-0460">Magnesium</keyword>
<feature type="domain" description="B5" evidence="19">
    <location>
        <begin position="418"/>
        <end position="494"/>
    </location>
</feature>
<comment type="subcellular location">
    <subcellularLocation>
        <location evidence="1 15">Cytoplasm</location>
    </subcellularLocation>
</comment>
<evidence type="ECO:0000256" key="14">
    <source>
        <dbReference type="ARBA" id="ARBA00049255"/>
    </source>
</evidence>
<evidence type="ECO:0000256" key="3">
    <source>
        <dbReference type="ARBA" id="ARBA00011209"/>
    </source>
</evidence>
<dbReference type="InterPro" id="IPR045060">
    <property type="entry name" value="Phe-tRNA-ligase_IIc_bsu"/>
</dbReference>
<dbReference type="SMART" id="SM00873">
    <property type="entry name" value="B3_4"/>
    <property type="match status" value="1"/>
</dbReference>
<feature type="binding site" evidence="15">
    <location>
        <position position="472"/>
    </location>
    <ligand>
        <name>Mg(2+)</name>
        <dbReference type="ChEBI" id="CHEBI:18420"/>
        <note>shared with alpha subunit</note>
    </ligand>
</feature>
<dbReference type="EC" id="6.1.1.20" evidence="15"/>
<feature type="domain" description="FDX-ACB" evidence="18">
    <location>
        <begin position="717"/>
        <end position="810"/>
    </location>
</feature>
<evidence type="ECO:0000259" key="18">
    <source>
        <dbReference type="PROSITE" id="PS51447"/>
    </source>
</evidence>
<dbReference type="GO" id="GO:0004826">
    <property type="term" value="F:phenylalanine-tRNA ligase activity"/>
    <property type="evidence" value="ECO:0007669"/>
    <property type="project" value="UniProtKB-UniRule"/>
</dbReference>
<dbReference type="HAMAP" id="MF_00283">
    <property type="entry name" value="Phe_tRNA_synth_beta1"/>
    <property type="match status" value="1"/>
</dbReference>
<evidence type="ECO:0000256" key="13">
    <source>
        <dbReference type="ARBA" id="ARBA00023146"/>
    </source>
</evidence>
<dbReference type="InterPro" id="IPR004532">
    <property type="entry name" value="Phe-tRNA-ligase_IIc_bsu_bact"/>
</dbReference>
<evidence type="ECO:0000256" key="1">
    <source>
        <dbReference type="ARBA" id="ARBA00004496"/>
    </source>
</evidence>
<evidence type="ECO:0000256" key="9">
    <source>
        <dbReference type="ARBA" id="ARBA00022840"/>
    </source>
</evidence>
<evidence type="ECO:0000259" key="17">
    <source>
        <dbReference type="PROSITE" id="PS50886"/>
    </source>
</evidence>